<feature type="region of interest" description="Disordered" evidence="1">
    <location>
        <begin position="39"/>
        <end position="71"/>
    </location>
</feature>
<proteinExistence type="predicted"/>
<dbReference type="Proteomes" id="UP001515480">
    <property type="component" value="Unassembled WGS sequence"/>
</dbReference>
<dbReference type="AlphaFoldDB" id="A0AB34J3U9"/>
<gene>
    <name evidence="2" type="ORF">AB1Y20_005274</name>
</gene>
<reference evidence="2 3" key="1">
    <citation type="journal article" date="2024" name="Science">
        <title>Giant polyketide synthase enzymes in the biosynthesis of giant marine polyether toxins.</title>
        <authorList>
            <person name="Fallon T.R."/>
            <person name="Shende V.V."/>
            <person name="Wierzbicki I.H."/>
            <person name="Pendleton A.L."/>
            <person name="Watervoot N.F."/>
            <person name="Auber R.P."/>
            <person name="Gonzalez D.J."/>
            <person name="Wisecaver J.H."/>
            <person name="Moore B.S."/>
        </authorList>
    </citation>
    <scope>NUCLEOTIDE SEQUENCE [LARGE SCALE GENOMIC DNA]</scope>
    <source>
        <strain evidence="2 3">12B1</strain>
    </source>
</reference>
<evidence type="ECO:0000313" key="2">
    <source>
        <dbReference type="EMBL" id="KAL1511999.1"/>
    </source>
</evidence>
<keyword evidence="3" id="KW-1185">Reference proteome</keyword>
<name>A0AB34J3U9_PRYPA</name>
<comment type="caution">
    <text evidence="2">The sequence shown here is derived from an EMBL/GenBank/DDBJ whole genome shotgun (WGS) entry which is preliminary data.</text>
</comment>
<organism evidence="2 3">
    <name type="scientific">Prymnesium parvum</name>
    <name type="common">Toxic golden alga</name>
    <dbReference type="NCBI Taxonomy" id="97485"/>
    <lineage>
        <taxon>Eukaryota</taxon>
        <taxon>Haptista</taxon>
        <taxon>Haptophyta</taxon>
        <taxon>Prymnesiophyceae</taxon>
        <taxon>Prymnesiales</taxon>
        <taxon>Prymnesiaceae</taxon>
        <taxon>Prymnesium</taxon>
    </lineage>
</organism>
<dbReference type="EMBL" id="JBGBPQ010000013">
    <property type="protein sequence ID" value="KAL1511999.1"/>
    <property type="molecule type" value="Genomic_DNA"/>
</dbReference>
<sequence length="71" mass="7625">MGVPLEHVLEVALEEEHQKEQASTERDKDMVGAFLELLKGAAPAPASGRRRGAQRRSSAGLRPAPQRPAPA</sequence>
<evidence type="ECO:0000313" key="3">
    <source>
        <dbReference type="Proteomes" id="UP001515480"/>
    </source>
</evidence>
<evidence type="ECO:0000256" key="1">
    <source>
        <dbReference type="SAM" id="MobiDB-lite"/>
    </source>
</evidence>
<accession>A0AB34J3U9</accession>
<protein>
    <submittedName>
        <fullName evidence="2">Uncharacterized protein</fullName>
    </submittedName>
</protein>